<gene>
    <name evidence="1" type="ORF">MSG28_016228</name>
</gene>
<proteinExistence type="predicted"/>
<evidence type="ECO:0000313" key="1">
    <source>
        <dbReference type="EMBL" id="KAI8431812.1"/>
    </source>
</evidence>
<reference evidence="1 2" key="1">
    <citation type="journal article" date="2022" name="Genome Biol. Evol.">
        <title>The Spruce Budworm Genome: Reconstructing the Evolutionary History of Antifreeze Proteins.</title>
        <authorList>
            <person name="Beliveau C."/>
            <person name="Gagne P."/>
            <person name="Picq S."/>
            <person name="Vernygora O."/>
            <person name="Keeling C.I."/>
            <person name="Pinkney K."/>
            <person name="Doucet D."/>
            <person name="Wen F."/>
            <person name="Johnston J.S."/>
            <person name="Maaroufi H."/>
            <person name="Boyle B."/>
            <person name="Laroche J."/>
            <person name="Dewar K."/>
            <person name="Juretic N."/>
            <person name="Blackburn G."/>
            <person name="Nisole A."/>
            <person name="Brunet B."/>
            <person name="Brandao M."/>
            <person name="Lumley L."/>
            <person name="Duan J."/>
            <person name="Quan G."/>
            <person name="Lucarotti C.J."/>
            <person name="Roe A.D."/>
            <person name="Sperling F.A.H."/>
            <person name="Levesque R.C."/>
            <person name="Cusson M."/>
        </authorList>
    </citation>
    <scope>NUCLEOTIDE SEQUENCE [LARGE SCALE GENOMIC DNA]</scope>
    <source>
        <strain evidence="1">Glfc:IPQL:Cfum</strain>
    </source>
</reference>
<evidence type="ECO:0000313" key="2">
    <source>
        <dbReference type="Proteomes" id="UP001064048"/>
    </source>
</evidence>
<protein>
    <submittedName>
        <fullName evidence="1">Uncharacterized protein</fullName>
    </submittedName>
</protein>
<name>A0ACC0K5R6_CHOFU</name>
<accession>A0ACC0K5R6</accession>
<dbReference type="Proteomes" id="UP001064048">
    <property type="component" value="Chromosome 30"/>
</dbReference>
<dbReference type="EMBL" id="CM046130">
    <property type="protein sequence ID" value="KAI8431812.1"/>
    <property type="molecule type" value="Genomic_DNA"/>
</dbReference>
<sequence>MRVLISLLMLAACAYARTATRTPAVTTAITGLTDKDARHKAMVHPAFASAGQRAGLELWRIEDFNPVAVPQSDVGKFYKGDSYIVLKTSADKRNNLSWDIHYWIGSASTQDEAGAAAILTVGLDDKFGGAAIQHRETLGHESPQFLGYFRPDKDHDIYVYVGARAKNVEKLKAISVANQIRDQDHNGRGREKTEAMSKAQQYLSAKNYPSWVHVSRIPQGTEPAAFKQYFSTWRDVGMSHSRIVRSLSGEIENLDMVKAYDSSAPGTEAGKRFGELYQGDSYVMKYKYDADGISNYVVYYWLIYGTKAGEDMRAEQVPEVTTSLNPDDVFLLETPNKVYTSSQVEKDEAVHFVHRILGADRQFQVITQGSEPDDFFSYLNGDASQISSTESWRELVTRRLGTEARLFDADIFGDNTVSFEEIFNIKQSELHSDDAYVLDTGDELYVWIGKDTTNHLLGTRGPLTQSGSHDYHNSSKTLFFGNVAQDGILCWRTDKPLTMNVGKISFLESSLPSSQNSWSSLPSANKPRIPTTLNYIDLDQNVNTRSPALNPYPDILQGRNLTSVYRTRADECGRLWMVDTGLLELPGLASITVDVIGGDCSNTFAYVPDLTTFGIIVFSLRDNDSWRLSHNFFSFNPTAGALNIAGHRFQWSDGIFSITLREPEANGCRTAYFHALVSTQEFAVNTCLLRNRTASSDSNYWQIGRVNDLIAGTVCDSRIPTTLNYIDLDQNVNTRSPALNPYPDILQGRNLTSVYRTRADECGRLWMVDTGLLELPVNPIQIQPPAIVVFDLNTDSQIFRYQFKSTDIPAANTPTGLASITVDVIGGDCSNTFAYVPDLTTFGIIVFSLRDNDSWRLSHNFFSFNPTAGALNIAAEDSRIYTCKANNHVGTGSCRLCCRRTADIVRGTQNESRLEQIQQ</sequence>
<organism evidence="1 2">
    <name type="scientific">Choristoneura fumiferana</name>
    <name type="common">Spruce budworm moth</name>
    <name type="synonym">Archips fumiferana</name>
    <dbReference type="NCBI Taxonomy" id="7141"/>
    <lineage>
        <taxon>Eukaryota</taxon>
        <taxon>Metazoa</taxon>
        <taxon>Ecdysozoa</taxon>
        <taxon>Arthropoda</taxon>
        <taxon>Hexapoda</taxon>
        <taxon>Insecta</taxon>
        <taxon>Pterygota</taxon>
        <taxon>Neoptera</taxon>
        <taxon>Endopterygota</taxon>
        <taxon>Lepidoptera</taxon>
        <taxon>Glossata</taxon>
        <taxon>Ditrysia</taxon>
        <taxon>Tortricoidea</taxon>
        <taxon>Tortricidae</taxon>
        <taxon>Tortricinae</taxon>
        <taxon>Choristoneura</taxon>
    </lineage>
</organism>
<comment type="caution">
    <text evidence="1">The sequence shown here is derived from an EMBL/GenBank/DDBJ whole genome shotgun (WGS) entry which is preliminary data.</text>
</comment>
<keyword evidence="2" id="KW-1185">Reference proteome</keyword>